<dbReference type="Gene3D" id="3.40.1350.10">
    <property type="match status" value="1"/>
</dbReference>
<sequence>MNRREIGAVYEKRAAAYLQQQGVSLIQRNYRTRSGEIDLVGLDGDYLVFFEVKYRADRSFGDPLMAVDFHKQRQIIHTAKQYLYTHRCRADVPVRFDCIGICGTEIRWVKNAFWGT</sequence>
<comment type="caution">
    <text evidence="3">The sequence shown here is derived from an EMBL/GenBank/DDBJ whole genome shotgun (WGS) entry which is preliminary data.</text>
</comment>
<comment type="similarity">
    <text evidence="1 2">Belongs to the UPF0102 family.</text>
</comment>
<dbReference type="AlphaFoldDB" id="A0AAE3V9Z3"/>
<dbReference type="GO" id="GO:0003676">
    <property type="term" value="F:nucleic acid binding"/>
    <property type="evidence" value="ECO:0007669"/>
    <property type="project" value="InterPro"/>
</dbReference>
<dbReference type="GO" id="GO:0004519">
    <property type="term" value="F:endonuclease activity"/>
    <property type="evidence" value="ECO:0007669"/>
    <property type="project" value="UniProtKB-KW"/>
</dbReference>
<evidence type="ECO:0000256" key="1">
    <source>
        <dbReference type="ARBA" id="ARBA00006738"/>
    </source>
</evidence>
<dbReference type="HAMAP" id="MF_00048">
    <property type="entry name" value="UPF0102"/>
    <property type="match status" value="1"/>
</dbReference>
<dbReference type="EMBL" id="JAUSTO010000005">
    <property type="protein sequence ID" value="MDQ0152340.1"/>
    <property type="molecule type" value="Genomic_DNA"/>
</dbReference>
<keyword evidence="3" id="KW-0255">Endonuclease</keyword>
<dbReference type="InterPro" id="IPR011856">
    <property type="entry name" value="tRNA_endonuc-like_dom_sf"/>
</dbReference>
<reference evidence="3" key="1">
    <citation type="submission" date="2023-07" db="EMBL/GenBank/DDBJ databases">
        <title>Genomic Encyclopedia of Type Strains, Phase IV (KMG-IV): sequencing the most valuable type-strain genomes for metagenomic binning, comparative biology and taxonomic classification.</title>
        <authorList>
            <person name="Goeker M."/>
        </authorList>
    </citation>
    <scope>NUCLEOTIDE SEQUENCE</scope>
    <source>
        <strain evidence="3">DSM 19659</strain>
    </source>
</reference>
<dbReference type="Proteomes" id="UP001241537">
    <property type="component" value="Unassembled WGS sequence"/>
</dbReference>
<dbReference type="RefSeq" id="WP_106611919.1">
    <property type="nucleotide sequence ID" value="NZ_JAUSTO010000005.1"/>
</dbReference>
<keyword evidence="3" id="KW-0540">Nuclease</keyword>
<proteinExistence type="inferred from homology"/>
<gene>
    <name evidence="3" type="ORF">J2S20_001029</name>
</gene>
<organism evidence="3 4">
    <name type="scientific">Moryella indoligenes</name>
    <dbReference type="NCBI Taxonomy" id="371674"/>
    <lineage>
        <taxon>Bacteria</taxon>
        <taxon>Bacillati</taxon>
        <taxon>Bacillota</taxon>
        <taxon>Clostridia</taxon>
        <taxon>Lachnospirales</taxon>
        <taxon>Lachnospiraceae</taxon>
        <taxon>Moryella</taxon>
    </lineage>
</organism>
<evidence type="ECO:0000313" key="3">
    <source>
        <dbReference type="EMBL" id="MDQ0152340.1"/>
    </source>
</evidence>
<dbReference type="InterPro" id="IPR011335">
    <property type="entry name" value="Restrct_endonuc-II-like"/>
</dbReference>
<keyword evidence="4" id="KW-1185">Reference proteome</keyword>
<name>A0AAE3V9Z3_9FIRM</name>
<dbReference type="SUPFAM" id="SSF52980">
    <property type="entry name" value="Restriction endonuclease-like"/>
    <property type="match status" value="1"/>
</dbReference>
<keyword evidence="3" id="KW-0378">Hydrolase</keyword>
<accession>A0AAE3V9Z3</accession>
<protein>
    <recommendedName>
        <fullName evidence="2">UPF0102 protein J2S20_001029</fullName>
    </recommendedName>
</protein>
<dbReference type="PANTHER" id="PTHR34039:SF1">
    <property type="entry name" value="UPF0102 PROTEIN YRAN"/>
    <property type="match status" value="1"/>
</dbReference>
<dbReference type="CDD" id="cd20736">
    <property type="entry name" value="PoNe_Nuclease"/>
    <property type="match status" value="1"/>
</dbReference>
<dbReference type="NCBIfam" id="NF009150">
    <property type="entry name" value="PRK12497.1-3"/>
    <property type="match status" value="1"/>
</dbReference>
<evidence type="ECO:0000256" key="2">
    <source>
        <dbReference type="HAMAP-Rule" id="MF_00048"/>
    </source>
</evidence>
<dbReference type="InterPro" id="IPR003509">
    <property type="entry name" value="UPF0102_YraN-like"/>
</dbReference>
<dbReference type="PANTHER" id="PTHR34039">
    <property type="entry name" value="UPF0102 PROTEIN YRAN"/>
    <property type="match status" value="1"/>
</dbReference>
<evidence type="ECO:0000313" key="4">
    <source>
        <dbReference type="Proteomes" id="UP001241537"/>
    </source>
</evidence>
<dbReference type="Pfam" id="PF02021">
    <property type="entry name" value="UPF0102"/>
    <property type="match status" value="1"/>
</dbReference>
<dbReference type="NCBIfam" id="TIGR00252">
    <property type="entry name" value="YraN family protein"/>
    <property type="match status" value="1"/>
</dbReference>